<dbReference type="PANTHER" id="PTHR23403">
    <property type="entry name" value="TREHALASE"/>
    <property type="match status" value="1"/>
</dbReference>
<protein>
    <recommendedName>
        <fullName evidence="3">Trehalase</fullName>
        <ecNumber evidence="2">3.2.1.28</ecNumber>
    </recommendedName>
    <alternativeName>
        <fullName evidence="4">Alpha,alpha-trehalase</fullName>
    </alternativeName>
</protein>
<sequence>METIIQWRQKYYKQVDATHMCDESQHVQNAFIYCYGPLLEAVNYHALFKDSKDFVDMPLKNSPDDTQKAFDKQFGVNIHPEDIDPIQLNIFVEAYFSKAGSELINCTPSDWTEFPAKIMSIQDPKMREWALNLNRIWKTLCKRVLPEIANQVDRYSLIYMPYEFIAPGGRFRELYYWDATGSLKV</sequence>
<dbReference type="InterPro" id="IPR012341">
    <property type="entry name" value="6hp_glycosidase-like_sf"/>
</dbReference>
<keyword evidence="5" id="KW-1185">Reference proteome</keyword>
<evidence type="ECO:0000256" key="1">
    <source>
        <dbReference type="ARBA" id="ARBA00005615"/>
    </source>
</evidence>
<name>A0A915D3L7_9BILA</name>
<comment type="similarity">
    <text evidence="1">Belongs to the glycosyl hydrolase 37 family.</text>
</comment>
<dbReference type="InterPro" id="IPR008928">
    <property type="entry name" value="6-hairpin_glycosidase_sf"/>
</dbReference>
<organism evidence="5 6">
    <name type="scientific">Ditylenchus dipsaci</name>
    <dbReference type="NCBI Taxonomy" id="166011"/>
    <lineage>
        <taxon>Eukaryota</taxon>
        <taxon>Metazoa</taxon>
        <taxon>Ecdysozoa</taxon>
        <taxon>Nematoda</taxon>
        <taxon>Chromadorea</taxon>
        <taxon>Rhabditida</taxon>
        <taxon>Tylenchina</taxon>
        <taxon>Tylenchomorpha</taxon>
        <taxon>Sphaerularioidea</taxon>
        <taxon>Anguinidae</taxon>
        <taxon>Anguininae</taxon>
        <taxon>Ditylenchus</taxon>
    </lineage>
</organism>
<reference evidence="6" key="1">
    <citation type="submission" date="2022-11" db="UniProtKB">
        <authorList>
            <consortium name="WormBaseParasite"/>
        </authorList>
    </citation>
    <scope>IDENTIFICATION</scope>
</reference>
<dbReference type="PANTHER" id="PTHR23403:SF5">
    <property type="entry name" value="TREHALASE"/>
    <property type="match status" value="1"/>
</dbReference>
<dbReference type="AlphaFoldDB" id="A0A915D3L7"/>
<dbReference type="SUPFAM" id="SSF48208">
    <property type="entry name" value="Six-hairpin glycosidases"/>
    <property type="match status" value="1"/>
</dbReference>
<dbReference type="WBParaSite" id="jg1505">
    <property type="protein sequence ID" value="jg1505"/>
    <property type="gene ID" value="jg1505"/>
</dbReference>
<dbReference type="Gene3D" id="1.50.10.10">
    <property type="match status" value="1"/>
</dbReference>
<dbReference type="Pfam" id="PF01204">
    <property type="entry name" value="Trehalase"/>
    <property type="match status" value="1"/>
</dbReference>
<evidence type="ECO:0000256" key="3">
    <source>
        <dbReference type="ARBA" id="ARBA00019905"/>
    </source>
</evidence>
<accession>A0A915D3L7</accession>
<dbReference type="GO" id="GO:0005993">
    <property type="term" value="P:trehalose catabolic process"/>
    <property type="evidence" value="ECO:0007669"/>
    <property type="project" value="TreeGrafter"/>
</dbReference>
<evidence type="ECO:0000256" key="2">
    <source>
        <dbReference type="ARBA" id="ARBA00012757"/>
    </source>
</evidence>
<evidence type="ECO:0000256" key="4">
    <source>
        <dbReference type="ARBA" id="ARBA00030473"/>
    </source>
</evidence>
<evidence type="ECO:0000313" key="5">
    <source>
        <dbReference type="Proteomes" id="UP000887574"/>
    </source>
</evidence>
<proteinExistence type="inferred from homology"/>
<dbReference type="InterPro" id="IPR001661">
    <property type="entry name" value="Glyco_hydro_37"/>
</dbReference>
<dbReference type="Proteomes" id="UP000887574">
    <property type="component" value="Unplaced"/>
</dbReference>
<dbReference type="GO" id="GO:0004555">
    <property type="term" value="F:alpha,alpha-trehalase activity"/>
    <property type="evidence" value="ECO:0007669"/>
    <property type="project" value="UniProtKB-EC"/>
</dbReference>
<dbReference type="EC" id="3.2.1.28" evidence="2"/>
<evidence type="ECO:0000313" key="6">
    <source>
        <dbReference type="WBParaSite" id="jg1505"/>
    </source>
</evidence>